<evidence type="ECO:0000313" key="3">
    <source>
        <dbReference type="Proteomes" id="UP001329151"/>
    </source>
</evidence>
<evidence type="ECO:0000256" key="1">
    <source>
        <dbReference type="SAM" id="SignalP"/>
    </source>
</evidence>
<organism evidence="2 3">
    <name type="scientific">Limnobacter thiooxidans</name>
    <dbReference type="NCBI Taxonomy" id="131080"/>
    <lineage>
        <taxon>Bacteria</taxon>
        <taxon>Pseudomonadati</taxon>
        <taxon>Pseudomonadota</taxon>
        <taxon>Betaproteobacteria</taxon>
        <taxon>Burkholderiales</taxon>
        <taxon>Burkholderiaceae</taxon>
        <taxon>Limnobacter</taxon>
    </lineage>
</organism>
<evidence type="ECO:0008006" key="4">
    <source>
        <dbReference type="Google" id="ProtNLM"/>
    </source>
</evidence>
<keyword evidence="1" id="KW-0732">Signal</keyword>
<feature type="chain" id="PRO_5046725980" description="Cache domain-containing protein" evidence="1">
    <location>
        <begin position="26"/>
        <end position="183"/>
    </location>
</feature>
<name>A0AA86IWV5_9BURK</name>
<dbReference type="KEGG" id="lto:RGQ30_00440"/>
<protein>
    <recommendedName>
        <fullName evidence="4">Cache domain-containing protein</fullName>
    </recommendedName>
</protein>
<dbReference type="AlphaFoldDB" id="A0AA86IWV5"/>
<keyword evidence="3" id="KW-1185">Reference proteome</keyword>
<dbReference type="Proteomes" id="UP001329151">
    <property type="component" value="Chromosome"/>
</dbReference>
<accession>A0AA86IWV5</accession>
<gene>
    <name evidence="2" type="ORF">RGQ30_00440</name>
</gene>
<dbReference type="EMBL" id="AP028947">
    <property type="protein sequence ID" value="BET24543.1"/>
    <property type="molecule type" value="Genomic_DNA"/>
</dbReference>
<feature type="signal peptide" evidence="1">
    <location>
        <begin position="1"/>
        <end position="25"/>
    </location>
</feature>
<reference evidence="2 3" key="1">
    <citation type="submission" date="2023-10" db="EMBL/GenBank/DDBJ databases">
        <title>Complete Genome Sequence of Limnobacter thiooxidans CS-K2T, Isolated from freshwater lake sediments in Bavaria, Germany.</title>
        <authorList>
            <person name="Naruki M."/>
            <person name="Watanabe A."/>
            <person name="Warashina T."/>
            <person name="Morita T."/>
            <person name="Arakawa K."/>
        </authorList>
    </citation>
    <scope>NUCLEOTIDE SEQUENCE [LARGE SCALE GENOMIC DNA]</scope>
    <source>
        <strain evidence="2 3">CS-K2</strain>
    </source>
</reference>
<dbReference type="RefSeq" id="WP_130557210.1">
    <property type="nucleotide sequence ID" value="NZ_AP028947.1"/>
</dbReference>
<evidence type="ECO:0000313" key="2">
    <source>
        <dbReference type="EMBL" id="BET24543.1"/>
    </source>
</evidence>
<proteinExistence type="predicted"/>
<sequence length="183" mass="18865">MNPVYSSTKAGLTALLLTACGTVFAGTPNDVLPEIKAIAAKPEVIAAVKAQNAKGLTLDAIKATDSKWIAAAGGLPEGKTMMESATSKTLLAAEKAKPYFTESILTDNQGANVAISSMTSDYWQGDEPKFVKAWADGKGDDYIARAKKDESSGAVISQVSVAVMDGGKAIGTLTIGVNVQALP</sequence>